<sequence>MAGRALLLPVALLLLLACKPGHSSPLHDAAVNQDIVLLQQLLDSRKYDVNGLDASGRTPLAAALATCTNNTSRFIDRLTHKELQFCTSSSELGTSAALVCAGADVNVDAFPKERPGYKLVHLTACSGSTLDLQYVLMGGANVSRWFRLPDGRTVTPLTYAAMCAALMNNSTENTVGDSRFRFQLLLAAGADPLPLGTASPPSLLLYPQPHPLSHCNKPGTCSAAEVDRIRNASLADALFPKGFDYHTWRTLWDAQEAKAAILSANTDTKRQLPGWRKVEPMQALLMRALLHGKVHACKAAKEALALELTNRRRAAEKQRYARAYPLHAAVAANNLTAVTALLASGKIDVNSKDDKGLTHLQAGMACIGDGFRCWPQLEAEVAEYLVSKGADARPAVEPGSGYTLLHQAAMYREAQLVKALLKGGADPNAVYYAEDDKQRKDPHTPLTEAVYDCTIDNADYLEDYSLRPNDGPDPDSTNGTIAALLGAGASALPFGKERPLTSLFAVPESAKQCVKIGACTEAQVLAVLPKLTSDACASSFLMVWRRQEQQVAAASGKLPQQQQQQQQQQQRPVGG</sequence>
<evidence type="ECO:0000256" key="1">
    <source>
        <dbReference type="ARBA" id="ARBA00022737"/>
    </source>
</evidence>
<dbReference type="InterPro" id="IPR036770">
    <property type="entry name" value="Ankyrin_rpt-contain_sf"/>
</dbReference>
<dbReference type="Proteomes" id="UP000256970">
    <property type="component" value="Unassembled WGS sequence"/>
</dbReference>
<dbReference type="SMART" id="SM00248">
    <property type="entry name" value="ANK"/>
    <property type="match status" value="3"/>
</dbReference>
<dbReference type="EMBL" id="FNXT01001224">
    <property type="protein sequence ID" value="SZX75055.1"/>
    <property type="molecule type" value="Genomic_DNA"/>
</dbReference>
<organism evidence="6 7">
    <name type="scientific">Tetradesmus obliquus</name>
    <name type="common">Green alga</name>
    <name type="synonym">Acutodesmus obliquus</name>
    <dbReference type="NCBI Taxonomy" id="3088"/>
    <lineage>
        <taxon>Eukaryota</taxon>
        <taxon>Viridiplantae</taxon>
        <taxon>Chlorophyta</taxon>
        <taxon>core chlorophytes</taxon>
        <taxon>Chlorophyceae</taxon>
        <taxon>CS clade</taxon>
        <taxon>Sphaeropleales</taxon>
        <taxon>Scenedesmaceae</taxon>
        <taxon>Tetradesmus</taxon>
    </lineage>
</organism>
<feature type="chain" id="PRO_5016996120" evidence="5">
    <location>
        <begin position="24"/>
        <end position="575"/>
    </location>
</feature>
<evidence type="ECO:0000313" key="6">
    <source>
        <dbReference type="EMBL" id="SZX75055.1"/>
    </source>
</evidence>
<evidence type="ECO:0000256" key="4">
    <source>
        <dbReference type="SAM" id="MobiDB-lite"/>
    </source>
</evidence>
<evidence type="ECO:0000256" key="5">
    <source>
        <dbReference type="SAM" id="SignalP"/>
    </source>
</evidence>
<feature type="compositionally biased region" description="Low complexity" evidence="4">
    <location>
        <begin position="560"/>
        <end position="575"/>
    </location>
</feature>
<dbReference type="PROSITE" id="PS50088">
    <property type="entry name" value="ANK_REPEAT"/>
    <property type="match status" value="1"/>
</dbReference>
<dbReference type="Pfam" id="PF12796">
    <property type="entry name" value="Ank_2"/>
    <property type="match status" value="1"/>
</dbReference>
<evidence type="ECO:0000256" key="2">
    <source>
        <dbReference type="ARBA" id="ARBA00023043"/>
    </source>
</evidence>
<evidence type="ECO:0000256" key="3">
    <source>
        <dbReference type="PROSITE-ProRule" id="PRU00023"/>
    </source>
</evidence>
<keyword evidence="1" id="KW-0677">Repeat</keyword>
<dbReference type="SUPFAM" id="SSF48403">
    <property type="entry name" value="Ankyrin repeat"/>
    <property type="match status" value="1"/>
</dbReference>
<keyword evidence="2 3" id="KW-0040">ANK repeat</keyword>
<dbReference type="PANTHER" id="PTHR24189:SF50">
    <property type="entry name" value="ANKYRIN REPEAT AND SOCS BOX PROTEIN 2"/>
    <property type="match status" value="1"/>
</dbReference>
<feature type="region of interest" description="Disordered" evidence="4">
    <location>
        <begin position="552"/>
        <end position="575"/>
    </location>
</feature>
<proteinExistence type="predicted"/>
<dbReference type="InterPro" id="IPR050745">
    <property type="entry name" value="Multifunctional_regulatory"/>
</dbReference>
<feature type="repeat" description="ANK" evidence="3">
    <location>
        <begin position="400"/>
        <end position="432"/>
    </location>
</feature>
<accession>A0A383WBQ9</accession>
<keyword evidence="5" id="KW-0732">Signal</keyword>
<protein>
    <submittedName>
        <fullName evidence="6">Uncharacterized protein</fullName>
    </submittedName>
</protein>
<dbReference type="PROSITE" id="PS50297">
    <property type="entry name" value="ANK_REP_REGION"/>
    <property type="match status" value="1"/>
</dbReference>
<name>A0A383WBQ9_TETOB</name>
<gene>
    <name evidence="6" type="ORF">BQ4739_LOCUS15365</name>
</gene>
<dbReference type="Gene3D" id="1.25.40.20">
    <property type="entry name" value="Ankyrin repeat-containing domain"/>
    <property type="match status" value="2"/>
</dbReference>
<evidence type="ECO:0000313" key="7">
    <source>
        <dbReference type="Proteomes" id="UP000256970"/>
    </source>
</evidence>
<keyword evidence="7" id="KW-1185">Reference proteome</keyword>
<feature type="signal peptide" evidence="5">
    <location>
        <begin position="1"/>
        <end position="23"/>
    </location>
</feature>
<dbReference type="AlphaFoldDB" id="A0A383WBQ9"/>
<dbReference type="PROSITE" id="PS51257">
    <property type="entry name" value="PROKAR_LIPOPROTEIN"/>
    <property type="match status" value="1"/>
</dbReference>
<dbReference type="PANTHER" id="PTHR24189">
    <property type="entry name" value="MYOTROPHIN"/>
    <property type="match status" value="1"/>
</dbReference>
<dbReference type="InterPro" id="IPR002110">
    <property type="entry name" value="Ankyrin_rpt"/>
</dbReference>
<reference evidence="6 7" key="1">
    <citation type="submission" date="2016-10" db="EMBL/GenBank/DDBJ databases">
        <authorList>
            <person name="Cai Z."/>
        </authorList>
    </citation>
    <scope>NUCLEOTIDE SEQUENCE [LARGE SCALE GENOMIC DNA]</scope>
</reference>